<evidence type="ECO:0000313" key="2">
    <source>
        <dbReference type="Proteomes" id="UP000053268"/>
    </source>
</evidence>
<name>A0A194Q9U3_PAPXU</name>
<protein>
    <submittedName>
        <fullName evidence="1">Uncharacterized protein</fullName>
    </submittedName>
</protein>
<dbReference type="AlphaFoldDB" id="A0A194Q9U3"/>
<organism evidence="1 2">
    <name type="scientific">Papilio xuthus</name>
    <name type="common">Asian swallowtail butterfly</name>
    <dbReference type="NCBI Taxonomy" id="66420"/>
    <lineage>
        <taxon>Eukaryota</taxon>
        <taxon>Metazoa</taxon>
        <taxon>Ecdysozoa</taxon>
        <taxon>Arthropoda</taxon>
        <taxon>Hexapoda</taxon>
        <taxon>Insecta</taxon>
        <taxon>Pterygota</taxon>
        <taxon>Neoptera</taxon>
        <taxon>Endopterygota</taxon>
        <taxon>Lepidoptera</taxon>
        <taxon>Glossata</taxon>
        <taxon>Ditrysia</taxon>
        <taxon>Papilionoidea</taxon>
        <taxon>Papilionidae</taxon>
        <taxon>Papilioninae</taxon>
        <taxon>Papilio</taxon>
    </lineage>
</organism>
<dbReference type="Proteomes" id="UP000053268">
    <property type="component" value="Unassembled WGS sequence"/>
</dbReference>
<dbReference type="Gene3D" id="2.10.90.10">
    <property type="entry name" value="Cystine-knot cytokines"/>
    <property type="match status" value="1"/>
</dbReference>
<dbReference type="EMBL" id="KQ459252">
    <property type="protein sequence ID" value="KPJ02189.1"/>
    <property type="molecule type" value="Genomic_DNA"/>
</dbReference>
<dbReference type="InterPro" id="IPR029034">
    <property type="entry name" value="Cystine-knot_cytokine"/>
</dbReference>
<reference evidence="1 2" key="1">
    <citation type="journal article" date="2015" name="Nat. Commun.">
        <title>Outbred genome sequencing and CRISPR/Cas9 gene editing in butterflies.</title>
        <authorList>
            <person name="Li X."/>
            <person name="Fan D."/>
            <person name="Zhang W."/>
            <person name="Liu G."/>
            <person name="Zhang L."/>
            <person name="Zhao L."/>
            <person name="Fang X."/>
            <person name="Chen L."/>
            <person name="Dong Y."/>
            <person name="Chen Y."/>
            <person name="Ding Y."/>
            <person name="Zhao R."/>
            <person name="Feng M."/>
            <person name="Zhu Y."/>
            <person name="Feng Y."/>
            <person name="Jiang X."/>
            <person name="Zhu D."/>
            <person name="Xiang H."/>
            <person name="Feng X."/>
            <person name="Li S."/>
            <person name="Wang J."/>
            <person name="Zhang G."/>
            <person name="Kronforst M.R."/>
            <person name="Wang W."/>
        </authorList>
    </citation>
    <scope>NUCLEOTIDE SEQUENCE [LARGE SCALE GENOMIC DNA]</scope>
    <source>
        <strain evidence="1">Ya'a_city_454_Px</strain>
        <tissue evidence="1">Whole body</tissue>
    </source>
</reference>
<sequence length="122" mass="13396">MAAATLAAVRAKPQPVPLEAALNHTVCPIEVEVDDNPERVPRRIKLIKCKSDPKEWCKQQDIPKNECCEHNHHAHRMDCVQIEDVVLVHFPANATTSTMHVAVGCACMVKQIQKAPSASTGP</sequence>
<gene>
    <name evidence="1" type="ORF">RR46_03464</name>
</gene>
<keyword evidence="2" id="KW-1185">Reference proteome</keyword>
<accession>A0A194Q9U3</accession>
<proteinExistence type="predicted"/>
<evidence type="ECO:0000313" key="1">
    <source>
        <dbReference type="EMBL" id="KPJ02189.1"/>
    </source>
</evidence>